<reference evidence="2 4" key="1">
    <citation type="submission" date="2016-02" db="EMBL/GenBank/DDBJ databases">
        <title>Genome sequence of Marichromatium gracile YL-28, a purple sulfur bacterium.</title>
        <authorList>
            <person name="Zhao C."/>
            <person name="Hong X."/>
            <person name="Chen S."/>
            <person name="Yang S."/>
        </authorList>
    </citation>
    <scope>NUCLEOTIDE SEQUENCE [LARGE SCALE GENOMIC DNA]</scope>
    <source>
        <strain evidence="2 4">YL28</strain>
    </source>
</reference>
<evidence type="ECO:0000313" key="3">
    <source>
        <dbReference type="EMBL" id="TCW34902.1"/>
    </source>
</evidence>
<evidence type="ECO:0000313" key="5">
    <source>
        <dbReference type="Proteomes" id="UP000295247"/>
    </source>
</evidence>
<keyword evidence="1" id="KW-0812">Transmembrane</keyword>
<dbReference type="Proteomes" id="UP000295247">
    <property type="component" value="Unassembled WGS sequence"/>
</dbReference>
<name>A0A4R4A7R4_MARGR</name>
<reference evidence="3 5" key="2">
    <citation type="submission" date="2019-03" db="EMBL/GenBank/DDBJ databases">
        <title>Genomic Encyclopedia of Type Strains, Phase IV (KMG-IV): sequencing the most valuable type-strain genomes for metagenomic binning, comparative biology and taxonomic classification.</title>
        <authorList>
            <person name="Goeker M."/>
        </authorList>
    </citation>
    <scope>NUCLEOTIDE SEQUENCE [LARGE SCALE GENOMIC DNA]</scope>
    <source>
        <strain evidence="3 5">DSM 203</strain>
    </source>
</reference>
<feature type="transmembrane region" description="Helical" evidence="1">
    <location>
        <begin position="7"/>
        <end position="24"/>
    </location>
</feature>
<dbReference type="Proteomes" id="UP000075766">
    <property type="component" value="Unassembled WGS sequence"/>
</dbReference>
<dbReference type="EMBL" id="LSYU01000050">
    <property type="protein sequence ID" value="KXX64636.1"/>
    <property type="molecule type" value="Genomic_DNA"/>
</dbReference>
<proteinExistence type="predicted"/>
<comment type="caution">
    <text evidence="3">The sequence shown here is derived from an EMBL/GenBank/DDBJ whole genome shotgun (WGS) entry which is preliminary data.</text>
</comment>
<keyword evidence="4" id="KW-1185">Reference proteome</keyword>
<gene>
    <name evidence="2" type="ORF">AY586_13055</name>
    <name evidence="3" type="ORF">EDC29_10862</name>
</gene>
<sequence length="61" mass="6795">MELFLKIMAAALLGLMLFYLWPVYKRWQEHGPKAEKGDWAAAIVPLGAVAALVIVLIMAVR</sequence>
<evidence type="ECO:0000313" key="2">
    <source>
        <dbReference type="EMBL" id="KXX64636.1"/>
    </source>
</evidence>
<dbReference type="AlphaFoldDB" id="A0A4R4A7R4"/>
<protein>
    <submittedName>
        <fullName evidence="3">Uncharacterized protein</fullName>
    </submittedName>
</protein>
<evidence type="ECO:0000256" key="1">
    <source>
        <dbReference type="SAM" id="Phobius"/>
    </source>
</evidence>
<dbReference type="EMBL" id="SMDC01000008">
    <property type="protein sequence ID" value="TCW34902.1"/>
    <property type="molecule type" value="Genomic_DNA"/>
</dbReference>
<feature type="transmembrane region" description="Helical" evidence="1">
    <location>
        <begin position="39"/>
        <end position="60"/>
    </location>
</feature>
<organism evidence="3 5">
    <name type="scientific">Marichromatium gracile</name>
    <name type="common">Chromatium gracile</name>
    <dbReference type="NCBI Taxonomy" id="1048"/>
    <lineage>
        <taxon>Bacteria</taxon>
        <taxon>Pseudomonadati</taxon>
        <taxon>Pseudomonadota</taxon>
        <taxon>Gammaproteobacteria</taxon>
        <taxon>Chromatiales</taxon>
        <taxon>Chromatiaceae</taxon>
        <taxon>Marichromatium</taxon>
    </lineage>
</organism>
<evidence type="ECO:0000313" key="4">
    <source>
        <dbReference type="Proteomes" id="UP000075766"/>
    </source>
</evidence>
<keyword evidence="1" id="KW-1133">Transmembrane helix</keyword>
<dbReference type="RefSeq" id="WP_005224143.1">
    <property type="nucleotide sequence ID" value="NZ_JAKEDQ010000012.1"/>
</dbReference>
<accession>A0A4R4A7R4</accession>
<keyword evidence="1" id="KW-0472">Membrane</keyword>